<feature type="transmembrane region" description="Helical" evidence="7">
    <location>
        <begin position="377"/>
        <end position="398"/>
    </location>
</feature>
<proteinExistence type="predicted"/>
<feature type="transmembrane region" description="Helical" evidence="7">
    <location>
        <begin position="160"/>
        <end position="182"/>
    </location>
</feature>
<gene>
    <name evidence="9" type="ORF">CMV_012885</name>
</gene>
<keyword evidence="4" id="KW-0029">Amino-acid transport</keyword>
<feature type="transmembrane region" description="Helical" evidence="7">
    <location>
        <begin position="344"/>
        <end position="365"/>
    </location>
</feature>
<dbReference type="Pfam" id="PF01490">
    <property type="entry name" value="Aa_trans"/>
    <property type="match status" value="1"/>
</dbReference>
<feature type="transmembrane region" description="Helical" evidence="7">
    <location>
        <begin position="318"/>
        <end position="338"/>
    </location>
</feature>
<keyword evidence="6 7" id="KW-0472">Membrane</keyword>
<dbReference type="PANTHER" id="PTHR22950">
    <property type="entry name" value="AMINO ACID TRANSPORTER"/>
    <property type="match status" value="1"/>
</dbReference>
<dbReference type="EMBL" id="JRKL02001686">
    <property type="protein sequence ID" value="KAF3962616.1"/>
    <property type="molecule type" value="Genomic_DNA"/>
</dbReference>
<reference evidence="9" key="1">
    <citation type="submission" date="2020-03" db="EMBL/GenBank/DDBJ databases">
        <title>Castanea mollissima Vanexum genome sequencing.</title>
        <authorList>
            <person name="Staton M."/>
        </authorList>
    </citation>
    <scope>NUCLEOTIDE SEQUENCE</scope>
    <source>
        <tissue evidence="9">Leaf</tissue>
    </source>
</reference>
<dbReference type="InterPro" id="IPR013057">
    <property type="entry name" value="AA_transpt_TM"/>
</dbReference>
<keyword evidence="5 7" id="KW-1133">Transmembrane helix</keyword>
<evidence type="ECO:0000256" key="4">
    <source>
        <dbReference type="ARBA" id="ARBA00022970"/>
    </source>
</evidence>
<feature type="transmembrane region" description="Helical" evidence="7">
    <location>
        <begin position="45"/>
        <end position="67"/>
    </location>
</feature>
<evidence type="ECO:0000256" key="6">
    <source>
        <dbReference type="ARBA" id="ARBA00023136"/>
    </source>
</evidence>
<organism evidence="9 10">
    <name type="scientific">Castanea mollissima</name>
    <name type="common">Chinese chestnut</name>
    <dbReference type="NCBI Taxonomy" id="60419"/>
    <lineage>
        <taxon>Eukaryota</taxon>
        <taxon>Viridiplantae</taxon>
        <taxon>Streptophyta</taxon>
        <taxon>Embryophyta</taxon>
        <taxon>Tracheophyta</taxon>
        <taxon>Spermatophyta</taxon>
        <taxon>Magnoliopsida</taxon>
        <taxon>eudicotyledons</taxon>
        <taxon>Gunneridae</taxon>
        <taxon>Pentapetalae</taxon>
        <taxon>rosids</taxon>
        <taxon>fabids</taxon>
        <taxon>Fagales</taxon>
        <taxon>Fagaceae</taxon>
        <taxon>Castanea</taxon>
    </lineage>
</organism>
<feature type="transmembrane region" description="Helical" evidence="7">
    <location>
        <begin position="235"/>
        <end position="259"/>
    </location>
</feature>
<keyword evidence="2" id="KW-0813">Transport</keyword>
<keyword evidence="3 7" id="KW-0812">Transmembrane</keyword>
<sequence length="405" mass="44470">MAMEVQNELPPVKSGGSSFLRTCFNCLNALSGIGLITMPYTLRQAGWLSLGLFLAMALVTCYTGLLLQRCMDSRPLIITYPDIGWHAFGRKGRIIVSIFLYFELYLILIGFLILERDNLHKLFPNISFKVGGQHIGGEPLFTLVVGLLILPSIWLKDLRLLSFISASGALSSLIIICSMFWVGAVDGVGFSEKAELFNLEGVPFALSLYAFCYGAHAIFPTLHSSMEDKSQFSKVLFISFALSTLSYISMAIIGYLMFGQRLQSQVTLNLPTSKFSSKIAIYTTLVGPLAKYALVVTPIAEAMESQLPSNYNIRAISILIRTLLLISTVIVALVIPFFGLLMALIGSILSITVSILLPCLCYLKIFESYKRSGLKLVIILGVVVLALSVGVMGTYSSLKEMVKYL</sequence>
<dbReference type="PANTHER" id="PTHR22950:SF698">
    <property type="entry name" value="AMINO ACID TRANSPORTER TRANSMEMBRANE DOMAIN-CONTAINING PROTEIN"/>
    <property type="match status" value="1"/>
</dbReference>
<accession>A0A8J4QZ42</accession>
<evidence type="ECO:0000313" key="10">
    <source>
        <dbReference type="Proteomes" id="UP000737018"/>
    </source>
</evidence>
<feature type="domain" description="Amino acid transporter transmembrane" evidence="8">
    <location>
        <begin position="16"/>
        <end position="395"/>
    </location>
</feature>
<evidence type="ECO:0000256" key="7">
    <source>
        <dbReference type="SAM" id="Phobius"/>
    </source>
</evidence>
<dbReference type="Proteomes" id="UP000737018">
    <property type="component" value="Unassembled WGS sequence"/>
</dbReference>
<evidence type="ECO:0000256" key="5">
    <source>
        <dbReference type="ARBA" id="ARBA00022989"/>
    </source>
</evidence>
<dbReference type="OrthoDB" id="655540at2759"/>
<name>A0A8J4QZ42_9ROSI</name>
<protein>
    <recommendedName>
        <fullName evidence="8">Amino acid transporter transmembrane domain-containing protein</fullName>
    </recommendedName>
</protein>
<dbReference type="AlphaFoldDB" id="A0A8J4QZ42"/>
<dbReference type="GO" id="GO:0005774">
    <property type="term" value="C:vacuolar membrane"/>
    <property type="evidence" value="ECO:0007669"/>
    <property type="project" value="TreeGrafter"/>
</dbReference>
<evidence type="ECO:0000256" key="3">
    <source>
        <dbReference type="ARBA" id="ARBA00022692"/>
    </source>
</evidence>
<evidence type="ECO:0000256" key="1">
    <source>
        <dbReference type="ARBA" id="ARBA00004141"/>
    </source>
</evidence>
<feature type="transmembrane region" description="Helical" evidence="7">
    <location>
        <begin position="94"/>
        <end position="114"/>
    </location>
</feature>
<comment type="caution">
    <text evidence="9">The sequence shown here is derived from an EMBL/GenBank/DDBJ whole genome shotgun (WGS) entry which is preliminary data.</text>
</comment>
<comment type="subcellular location">
    <subcellularLocation>
        <location evidence="1">Membrane</location>
        <topology evidence="1">Multi-pass membrane protein</topology>
    </subcellularLocation>
</comment>
<evidence type="ECO:0000256" key="2">
    <source>
        <dbReference type="ARBA" id="ARBA00022448"/>
    </source>
</evidence>
<feature type="transmembrane region" description="Helical" evidence="7">
    <location>
        <begin position="202"/>
        <end position="223"/>
    </location>
</feature>
<evidence type="ECO:0000313" key="9">
    <source>
        <dbReference type="EMBL" id="KAF3962616.1"/>
    </source>
</evidence>
<dbReference type="GO" id="GO:0015179">
    <property type="term" value="F:L-amino acid transmembrane transporter activity"/>
    <property type="evidence" value="ECO:0007669"/>
    <property type="project" value="TreeGrafter"/>
</dbReference>
<keyword evidence="10" id="KW-1185">Reference proteome</keyword>
<feature type="transmembrane region" description="Helical" evidence="7">
    <location>
        <begin position="134"/>
        <end position="153"/>
    </location>
</feature>
<evidence type="ECO:0000259" key="8">
    <source>
        <dbReference type="Pfam" id="PF01490"/>
    </source>
</evidence>
<feature type="transmembrane region" description="Helical" evidence="7">
    <location>
        <begin position="279"/>
        <end position="297"/>
    </location>
</feature>